<name>A0A0F9II18_9ZZZZ</name>
<proteinExistence type="predicted"/>
<organism evidence="1">
    <name type="scientific">marine sediment metagenome</name>
    <dbReference type="NCBI Taxonomy" id="412755"/>
    <lineage>
        <taxon>unclassified sequences</taxon>
        <taxon>metagenomes</taxon>
        <taxon>ecological metagenomes</taxon>
    </lineage>
</organism>
<protein>
    <submittedName>
        <fullName evidence="1">Uncharacterized protein</fullName>
    </submittedName>
</protein>
<sequence length="126" mass="14328">MTKSEQQYAIDRIAGLCRQKCYAIEEAMPVTKAKKITYGQALSRIKAGKIRLIHRIKDRGLYRSDDFDDVFDVKDHHDYNGSDGYDEKACSKKCAPIHAEALRIKDQIMLGDAVEALKMIEAFAKM</sequence>
<dbReference type="EMBL" id="LAZR01019183">
    <property type="protein sequence ID" value="KKL93455.1"/>
    <property type="molecule type" value="Genomic_DNA"/>
</dbReference>
<gene>
    <name evidence="1" type="ORF">LCGC14_1874540</name>
</gene>
<comment type="caution">
    <text evidence="1">The sequence shown here is derived from an EMBL/GenBank/DDBJ whole genome shotgun (WGS) entry which is preliminary data.</text>
</comment>
<reference evidence="1" key="1">
    <citation type="journal article" date="2015" name="Nature">
        <title>Complex archaea that bridge the gap between prokaryotes and eukaryotes.</title>
        <authorList>
            <person name="Spang A."/>
            <person name="Saw J.H."/>
            <person name="Jorgensen S.L."/>
            <person name="Zaremba-Niedzwiedzka K."/>
            <person name="Martijn J."/>
            <person name="Lind A.E."/>
            <person name="van Eijk R."/>
            <person name="Schleper C."/>
            <person name="Guy L."/>
            <person name="Ettema T.J."/>
        </authorList>
    </citation>
    <scope>NUCLEOTIDE SEQUENCE</scope>
</reference>
<accession>A0A0F9II18</accession>
<dbReference type="AlphaFoldDB" id="A0A0F9II18"/>
<evidence type="ECO:0000313" key="1">
    <source>
        <dbReference type="EMBL" id="KKL93455.1"/>
    </source>
</evidence>